<evidence type="ECO:0000256" key="4">
    <source>
        <dbReference type="ARBA" id="ARBA00047645"/>
    </source>
</evidence>
<evidence type="ECO:0000256" key="6">
    <source>
        <dbReference type="RuleBase" id="RU004168"/>
    </source>
</evidence>
<reference evidence="8 9" key="1">
    <citation type="submission" date="2019-07" db="EMBL/GenBank/DDBJ databases">
        <title>Georgenia wutianyii sp. nov. and Georgenia *** sp. nov. isolated from plateau pika (Ochotona curzoniae) in the Qinghai-Tibet plateau of China.</title>
        <authorList>
            <person name="Tian Z."/>
        </authorList>
    </citation>
    <scope>NUCLEOTIDE SEQUENCE [LARGE SCALE GENOMIC DNA]</scope>
    <source>
        <strain evidence="8 9">Z446</strain>
    </source>
</reference>
<gene>
    <name evidence="8" type="ORF">FJ693_01640</name>
</gene>
<feature type="domain" description="Acylphosphatase-like" evidence="7">
    <location>
        <begin position="75"/>
        <end position="160"/>
    </location>
</feature>
<comment type="similarity">
    <text evidence="1 6">Belongs to the acylphosphatase family.</text>
</comment>
<comment type="caution">
    <text evidence="8">The sequence shown here is derived from an EMBL/GenBank/DDBJ whole genome shotgun (WGS) entry which is preliminary data.</text>
</comment>
<dbReference type="Pfam" id="PF00708">
    <property type="entry name" value="Acylphosphatase"/>
    <property type="match status" value="1"/>
</dbReference>
<evidence type="ECO:0000313" key="8">
    <source>
        <dbReference type="EMBL" id="TRW47231.1"/>
    </source>
</evidence>
<evidence type="ECO:0000256" key="1">
    <source>
        <dbReference type="ARBA" id="ARBA00005614"/>
    </source>
</evidence>
<keyword evidence="9" id="KW-1185">Reference proteome</keyword>
<dbReference type="EMBL" id="VJXR01000003">
    <property type="protein sequence ID" value="TRW47231.1"/>
    <property type="molecule type" value="Genomic_DNA"/>
</dbReference>
<dbReference type="PROSITE" id="PS51160">
    <property type="entry name" value="ACYLPHOSPHATASE_3"/>
    <property type="match status" value="1"/>
</dbReference>
<dbReference type="Gene3D" id="3.30.70.100">
    <property type="match status" value="1"/>
</dbReference>
<dbReference type="Proteomes" id="UP000318693">
    <property type="component" value="Unassembled WGS sequence"/>
</dbReference>
<dbReference type="InterPro" id="IPR020456">
    <property type="entry name" value="Acylphosphatase"/>
</dbReference>
<proteinExistence type="inferred from homology"/>
<feature type="active site" evidence="5">
    <location>
        <position position="108"/>
    </location>
</feature>
<name>A0A552WWN1_9MICO</name>
<evidence type="ECO:0000313" key="9">
    <source>
        <dbReference type="Proteomes" id="UP000318693"/>
    </source>
</evidence>
<evidence type="ECO:0000256" key="5">
    <source>
        <dbReference type="PROSITE-ProRule" id="PRU00520"/>
    </source>
</evidence>
<dbReference type="InterPro" id="IPR036046">
    <property type="entry name" value="Acylphosphatase-like_dom_sf"/>
</dbReference>
<keyword evidence="5" id="KW-0378">Hydrolase</keyword>
<feature type="active site" evidence="5">
    <location>
        <position position="90"/>
    </location>
</feature>
<dbReference type="SUPFAM" id="SSF54975">
    <property type="entry name" value="Acylphosphatase/BLUF domain-like"/>
    <property type="match status" value="1"/>
</dbReference>
<dbReference type="InterPro" id="IPR017968">
    <property type="entry name" value="Acylphosphatase_CS"/>
</dbReference>
<dbReference type="InterPro" id="IPR001792">
    <property type="entry name" value="Acylphosphatase-like_dom"/>
</dbReference>
<evidence type="ECO:0000259" key="7">
    <source>
        <dbReference type="PROSITE" id="PS51160"/>
    </source>
</evidence>
<dbReference type="GO" id="GO:0003998">
    <property type="term" value="F:acylphosphatase activity"/>
    <property type="evidence" value="ECO:0007669"/>
    <property type="project" value="UniProtKB-EC"/>
</dbReference>
<dbReference type="PANTHER" id="PTHR47268">
    <property type="entry name" value="ACYLPHOSPHATASE"/>
    <property type="match status" value="1"/>
</dbReference>
<dbReference type="PROSITE" id="PS00151">
    <property type="entry name" value="ACYLPHOSPHATASE_2"/>
    <property type="match status" value="1"/>
</dbReference>
<dbReference type="PANTHER" id="PTHR47268:SF4">
    <property type="entry name" value="ACYLPHOSPHATASE"/>
    <property type="match status" value="1"/>
</dbReference>
<sequence>MPGSTIVSRWSPGCATWRQRRCCEISSPSGASSPRVEPCCCDVRHARIVPGSAIGGHRHPGRGRPGPGTLGAVIRRRLIVHGQVQGVGYRYSCQLQAERLGVCGWAANRDDGTVEVVLEGEQGPVTEMMAWLGRGPRHADVTRVEVGEETPEGAVGFDTY</sequence>
<protein>
    <recommendedName>
        <fullName evidence="3 5">acylphosphatase</fullName>
        <ecNumber evidence="2 5">3.6.1.7</ecNumber>
    </recommendedName>
</protein>
<evidence type="ECO:0000256" key="3">
    <source>
        <dbReference type="ARBA" id="ARBA00015991"/>
    </source>
</evidence>
<evidence type="ECO:0000256" key="2">
    <source>
        <dbReference type="ARBA" id="ARBA00012150"/>
    </source>
</evidence>
<dbReference type="EC" id="3.6.1.7" evidence="2 5"/>
<comment type="catalytic activity">
    <reaction evidence="4 5">
        <text>an acyl phosphate + H2O = a carboxylate + phosphate + H(+)</text>
        <dbReference type="Rhea" id="RHEA:14965"/>
        <dbReference type="ChEBI" id="CHEBI:15377"/>
        <dbReference type="ChEBI" id="CHEBI:15378"/>
        <dbReference type="ChEBI" id="CHEBI:29067"/>
        <dbReference type="ChEBI" id="CHEBI:43474"/>
        <dbReference type="ChEBI" id="CHEBI:59918"/>
        <dbReference type="EC" id="3.6.1.7"/>
    </reaction>
</comment>
<dbReference type="AlphaFoldDB" id="A0A552WWN1"/>
<organism evidence="8 9">
    <name type="scientific">Georgenia yuyongxinii</name>
    <dbReference type="NCBI Taxonomy" id="2589797"/>
    <lineage>
        <taxon>Bacteria</taxon>
        <taxon>Bacillati</taxon>
        <taxon>Actinomycetota</taxon>
        <taxon>Actinomycetes</taxon>
        <taxon>Micrococcales</taxon>
        <taxon>Bogoriellaceae</taxon>
        <taxon>Georgenia</taxon>
    </lineage>
</organism>
<accession>A0A552WWN1</accession>